<dbReference type="Proteomes" id="UP000028878">
    <property type="component" value="Unassembled WGS sequence"/>
</dbReference>
<name>A0A1L1PX38_HYDIT</name>
<evidence type="ECO:0008006" key="3">
    <source>
        <dbReference type="Google" id="ProtNLM"/>
    </source>
</evidence>
<reference evidence="2" key="1">
    <citation type="submission" date="2014-11" db="EMBL/GenBank/DDBJ databases">
        <title>Draft genome sequence of Hydrogenophaga intermedia S1.</title>
        <authorList>
            <person name="Gan H.M."/>
            <person name="Chew T.H."/>
            <person name="Stolz A."/>
        </authorList>
    </citation>
    <scope>NUCLEOTIDE SEQUENCE [LARGE SCALE GENOMIC DNA]</scope>
    <source>
        <strain evidence="2">S1</strain>
    </source>
</reference>
<dbReference type="AlphaFoldDB" id="A0A1L1PX38"/>
<gene>
    <name evidence="1" type="ORF">BN948_05001</name>
</gene>
<keyword evidence="2" id="KW-1185">Reference proteome</keyword>
<protein>
    <recommendedName>
        <fullName evidence="3">Transcriptional regulator</fullName>
    </recommendedName>
</protein>
<sequence>MVVGTHGKAGGLQAPRVIGQLDAVQTKTLKLVGRLGEVDAKTASQEAGDNSAGTTGWNNRLSGMASLRLLKERKVGKTKLYSLTVEGLASGN</sequence>
<evidence type="ECO:0000313" key="1">
    <source>
        <dbReference type="EMBL" id="CDN90556.1"/>
    </source>
</evidence>
<evidence type="ECO:0000313" key="2">
    <source>
        <dbReference type="Proteomes" id="UP000028878"/>
    </source>
</evidence>
<organism evidence="1 2">
    <name type="scientific">Hydrogenophaga intermedia</name>
    <dbReference type="NCBI Taxonomy" id="65786"/>
    <lineage>
        <taxon>Bacteria</taxon>
        <taxon>Pseudomonadati</taxon>
        <taxon>Pseudomonadota</taxon>
        <taxon>Betaproteobacteria</taxon>
        <taxon>Burkholderiales</taxon>
        <taxon>Comamonadaceae</taxon>
        <taxon>Hydrogenophaga</taxon>
    </lineage>
</organism>
<proteinExistence type="predicted"/>
<accession>A0A1L1PX38</accession>
<dbReference type="EMBL" id="CCAE010000094">
    <property type="protein sequence ID" value="CDN90556.1"/>
    <property type="molecule type" value="Genomic_DNA"/>
</dbReference>